<dbReference type="PANTHER" id="PTHR44675:SF1">
    <property type="entry name" value="P21-ACTIVATED PROTEIN KINASE-INTERACTING PROTEIN 1"/>
    <property type="match status" value="1"/>
</dbReference>
<feature type="repeat" description="WD" evidence="2">
    <location>
        <begin position="194"/>
        <end position="227"/>
    </location>
</feature>
<dbReference type="Gene3D" id="2.130.10.10">
    <property type="entry name" value="YVTN repeat-like/Quinoprotein amine dehydrogenase"/>
    <property type="match status" value="2"/>
</dbReference>
<accession>A0AA35SYH7</accession>
<dbReference type="InterPro" id="IPR015943">
    <property type="entry name" value="WD40/YVTN_repeat-like_dom_sf"/>
</dbReference>
<dbReference type="AlphaFoldDB" id="A0AA35SYH7"/>
<dbReference type="GO" id="GO:0016301">
    <property type="term" value="F:kinase activity"/>
    <property type="evidence" value="ECO:0007669"/>
    <property type="project" value="UniProtKB-KW"/>
</dbReference>
<organism evidence="4 5">
    <name type="scientific">Geodia barretti</name>
    <name type="common">Barrett's horny sponge</name>
    <dbReference type="NCBI Taxonomy" id="519541"/>
    <lineage>
        <taxon>Eukaryota</taxon>
        <taxon>Metazoa</taxon>
        <taxon>Porifera</taxon>
        <taxon>Demospongiae</taxon>
        <taxon>Heteroscleromorpha</taxon>
        <taxon>Tetractinellida</taxon>
        <taxon>Astrophorina</taxon>
        <taxon>Geodiidae</taxon>
        <taxon>Geodia</taxon>
    </lineage>
</organism>
<keyword evidence="2" id="KW-0853">WD repeat</keyword>
<dbReference type="EMBL" id="CASHTH010002970">
    <property type="protein sequence ID" value="CAI8037939.1"/>
    <property type="molecule type" value="Genomic_DNA"/>
</dbReference>
<feature type="compositionally biased region" description="Basic and acidic residues" evidence="3">
    <location>
        <begin position="257"/>
        <end position="267"/>
    </location>
</feature>
<feature type="repeat" description="WD" evidence="2">
    <location>
        <begin position="75"/>
        <end position="114"/>
    </location>
</feature>
<dbReference type="InterPro" id="IPR051959">
    <property type="entry name" value="PAK1-Kinase_Regulator"/>
</dbReference>
<reference evidence="4" key="1">
    <citation type="submission" date="2023-03" db="EMBL/GenBank/DDBJ databases">
        <authorList>
            <person name="Steffen K."/>
            <person name="Cardenas P."/>
        </authorList>
    </citation>
    <scope>NUCLEOTIDE SEQUENCE</scope>
</reference>
<dbReference type="PANTHER" id="PTHR44675">
    <property type="entry name" value="PAK1 INTERACTING PROTEIN 1"/>
    <property type="match status" value="1"/>
</dbReference>
<dbReference type="SUPFAM" id="SSF50978">
    <property type="entry name" value="WD40 repeat-like"/>
    <property type="match status" value="1"/>
</dbReference>
<dbReference type="PROSITE" id="PS50082">
    <property type="entry name" value="WD_REPEATS_2"/>
    <property type="match status" value="3"/>
</dbReference>
<name>A0AA35SYH7_GEOBA</name>
<comment type="function">
    <text evidence="1">Negatively regulates the PAK1 kinase. PAK1 is a member of the PAK kinase family, which has been shown to play a positive role in the regulation of signaling pathways involving MAPK8 and RELA. PAK1 exists as an inactive homodimer, which is activated by binding of small GTPases such as CDC42 to an N-terminal regulatory domain. PAK1IP1 also binds to the N-terminus of PAK1, and inhibits the specific activation of PAK1 by CDC42. May be involved in ribosomal large subunit assembly.</text>
</comment>
<evidence type="ECO:0000256" key="2">
    <source>
        <dbReference type="PROSITE-ProRule" id="PRU00221"/>
    </source>
</evidence>
<gene>
    <name evidence="4" type="ORF">GBAR_LOCUS21187</name>
</gene>
<dbReference type="Proteomes" id="UP001174909">
    <property type="component" value="Unassembled WGS sequence"/>
</dbReference>
<keyword evidence="4" id="KW-0418">Kinase</keyword>
<evidence type="ECO:0000313" key="4">
    <source>
        <dbReference type="EMBL" id="CAI8037939.1"/>
    </source>
</evidence>
<dbReference type="Pfam" id="PF00400">
    <property type="entry name" value="WD40"/>
    <property type="match status" value="3"/>
</dbReference>
<protein>
    <submittedName>
        <fullName evidence="4">P21-activated protein kinase-interacting protein 1-like</fullName>
    </submittedName>
</protein>
<evidence type="ECO:0000256" key="1">
    <source>
        <dbReference type="ARBA" id="ARBA00045213"/>
    </source>
</evidence>
<evidence type="ECO:0000256" key="3">
    <source>
        <dbReference type="SAM" id="MobiDB-lite"/>
    </source>
</evidence>
<sequence>MEGERDVTLAVGAYDASVACLSFNPEKGLQRRFRCSGHSGSVRAVAIHGQWLATGSTDETIRLYNLRDCSEIGSLVHHEGSITWLEFSGDQMYSASEDGNIAVWRTGTWECTKTLTGHNSTWDLSTGIAVFRQKLKEVWRIVSTIGVGHSITSFIFIPNEMIAVSSDLSSIQLFSNASGECVAQLKGHSQRYDIEHYITMVKTLAVLPEKNFLFSASSDGSVRAWKLTQPLGDSVCMSVCETGSRLNCIALTSHSSEKQSTTEDKGHSCVSSQVSEERREVKQGGPPAVPIQRIATNQIVIQVGLVIAEFALLTFTNKVALSFTNTQSQTVCLQRVGKEEKKMKQTLFLQLQGLFADID</sequence>
<dbReference type="InterPro" id="IPR001680">
    <property type="entry name" value="WD40_rpt"/>
</dbReference>
<comment type="caution">
    <text evidence="4">The sequence shown here is derived from an EMBL/GenBank/DDBJ whole genome shotgun (WGS) entry which is preliminary data.</text>
</comment>
<evidence type="ECO:0000313" key="5">
    <source>
        <dbReference type="Proteomes" id="UP001174909"/>
    </source>
</evidence>
<proteinExistence type="predicted"/>
<dbReference type="SMART" id="SM00320">
    <property type="entry name" value="WD40"/>
    <property type="match status" value="4"/>
</dbReference>
<keyword evidence="4" id="KW-0808">Transferase</keyword>
<dbReference type="InterPro" id="IPR036322">
    <property type="entry name" value="WD40_repeat_dom_sf"/>
</dbReference>
<feature type="region of interest" description="Disordered" evidence="3">
    <location>
        <begin position="257"/>
        <end position="285"/>
    </location>
</feature>
<keyword evidence="5" id="KW-1185">Reference proteome</keyword>
<feature type="repeat" description="WD" evidence="2">
    <location>
        <begin position="35"/>
        <end position="74"/>
    </location>
</feature>